<dbReference type="Gene3D" id="2.170.150.80">
    <property type="entry name" value="NAC domain"/>
    <property type="match status" value="1"/>
</dbReference>
<evidence type="ECO:0000256" key="4">
    <source>
        <dbReference type="ARBA" id="ARBA00023242"/>
    </source>
</evidence>
<feature type="domain" description="NAC" evidence="5">
    <location>
        <begin position="19"/>
        <end position="174"/>
    </location>
</feature>
<dbReference type="Pfam" id="PF02365">
    <property type="entry name" value="NAM"/>
    <property type="match status" value="1"/>
</dbReference>
<evidence type="ECO:0000259" key="5">
    <source>
        <dbReference type="PROSITE" id="PS51005"/>
    </source>
</evidence>
<dbReference type="PROSITE" id="PS51005">
    <property type="entry name" value="NAC"/>
    <property type="match status" value="1"/>
</dbReference>
<evidence type="ECO:0000256" key="1">
    <source>
        <dbReference type="ARBA" id="ARBA00023015"/>
    </source>
</evidence>
<evidence type="ECO:0000256" key="2">
    <source>
        <dbReference type="ARBA" id="ARBA00023125"/>
    </source>
</evidence>
<reference evidence="6" key="2">
    <citation type="journal article" date="2024" name="Plant">
        <title>Genomic evolution and insights into agronomic trait innovations of Sesamum species.</title>
        <authorList>
            <person name="Miao H."/>
            <person name="Wang L."/>
            <person name="Qu L."/>
            <person name="Liu H."/>
            <person name="Sun Y."/>
            <person name="Le M."/>
            <person name="Wang Q."/>
            <person name="Wei S."/>
            <person name="Zheng Y."/>
            <person name="Lin W."/>
            <person name="Duan Y."/>
            <person name="Cao H."/>
            <person name="Xiong S."/>
            <person name="Wang X."/>
            <person name="Wei L."/>
            <person name="Li C."/>
            <person name="Ma Q."/>
            <person name="Ju M."/>
            <person name="Zhao R."/>
            <person name="Li G."/>
            <person name="Mu C."/>
            <person name="Tian Q."/>
            <person name="Mei H."/>
            <person name="Zhang T."/>
            <person name="Gao T."/>
            <person name="Zhang H."/>
        </authorList>
    </citation>
    <scope>NUCLEOTIDE SEQUENCE</scope>
    <source>
        <strain evidence="6">KEN1</strain>
    </source>
</reference>
<dbReference type="EMBL" id="JACGWN010000005">
    <property type="protein sequence ID" value="KAL0450830.1"/>
    <property type="molecule type" value="Genomic_DNA"/>
</dbReference>
<dbReference type="PANTHER" id="PTHR31719">
    <property type="entry name" value="NAC TRANSCRIPTION FACTOR 56"/>
    <property type="match status" value="1"/>
</dbReference>
<comment type="caution">
    <text evidence="6">The sequence shown here is derived from an EMBL/GenBank/DDBJ whole genome shotgun (WGS) entry which is preliminary data.</text>
</comment>
<dbReference type="AlphaFoldDB" id="A0AAW2XBD5"/>
<name>A0AAW2XBD5_9LAMI</name>
<evidence type="ECO:0000256" key="3">
    <source>
        <dbReference type="ARBA" id="ARBA00023163"/>
    </source>
</evidence>
<dbReference type="GO" id="GO:0006355">
    <property type="term" value="P:regulation of DNA-templated transcription"/>
    <property type="evidence" value="ECO:0007669"/>
    <property type="project" value="InterPro"/>
</dbReference>
<accession>A0AAW2XBD5</accession>
<protein>
    <submittedName>
        <fullName evidence="6">NAC domain-containing protein 83</fullName>
    </submittedName>
</protein>
<dbReference type="PANTHER" id="PTHR31719:SF176">
    <property type="entry name" value="NAC DOMAIN CONTAINING PROTEIN 84"/>
    <property type="match status" value="1"/>
</dbReference>
<gene>
    <name evidence="6" type="ORF">Slati_1639400</name>
</gene>
<keyword evidence="1" id="KW-0805">Transcription regulation</keyword>
<evidence type="ECO:0000313" key="6">
    <source>
        <dbReference type="EMBL" id="KAL0450830.1"/>
    </source>
</evidence>
<dbReference type="SUPFAM" id="SSF101941">
    <property type="entry name" value="NAC domain"/>
    <property type="match status" value="1"/>
</dbReference>
<reference evidence="6" key="1">
    <citation type="submission" date="2020-06" db="EMBL/GenBank/DDBJ databases">
        <authorList>
            <person name="Li T."/>
            <person name="Hu X."/>
            <person name="Zhang T."/>
            <person name="Song X."/>
            <person name="Zhang H."/>
            <person name="Dai N."/>
            <person name="Sheng W."/>
            <person name="Hou X."/>
            <person name="Wei L."/>
        </authorList>
    </citation>
    <scope>NUCLEOTIDE SEQUENCE</scope>
    <source>
        <strain evidence="6">KEN1</strain>
        <tissue evidence="6">Leaf</tissue>
    </source>
</reference>
<organism evidence="6">
    <name type="scientific">Sesamum latifolium</name>
    <dbReference type="NCBI Taxonomy" id="2727402"/>
    <lineage>
        <taxon>Eukaryota</taxon>
        <taxon>Viridiplantae</taxon>
        <taxon>Streptophyta</taxon>
        <taxon>Embryophyta</taxon>
        <taxon>Tracheophyta</taxon>
        <taxon>Spermatophyta</taxon>
        <taxon>Magnoliopsida</taxon>
        <taxon>eudicotyledons</taxon>
        <taxon>Gunneridae</taxon>
        <taxon>Pentapetalae</taxon>
        <taxon>asterids</taxon>
        <taxon>lamiids</taxon>
        <taxon>Lamiales</taxon>
        <taxon>Pedaliaceae</taxon>
        <taxon>Sesamum</taxon>
    </lineage>
</organism>
<dbReference type="GO" id="GO:0003677">
    <property type="term" value="F:DNA binding"/>
    <property type="evidence" value="ECO:0007669"/>
    <property type="project" value="UniProtKB-KW"/>
</dbReference>
<keyword evidence="2" id="KW-0238">DNA-binding</keyword>
<sequence>METTPNSEQQQQQPQPIKLPIGFRFRPTHQELLLHYLKRKLHSLPLPPTLIPDHFDVFHSNPWDLPGDLKEKRYFFCKTKMNFVNKCSLISSDCGYWKPSPSVKDKQVMAPGTNLVIGINKSFLFYQGKTSPPLKTQWVMHQFCLVASFTTPYFLAQKLLMQVGDWVVCRVYQRKRKARNQLANYIKKPRTLQGIRTKDHMNLRMGDKNELGISSAQTCSSSSSCCSGITEISCNELDQEASSQNTY</sequence>
<keyword evidence="4" id="KW-0539">Nucleus</keyword>
<keyword evidence="3" id="KW-0804">Transcription</keyword>
<dbReference type="InterPro" id="IPR003441">
    <property type="entry name" value="NAC-dom"/>
</dbReference>
<dbReference type="InterPro" id="IPR036093">
    <property type="entry name" value="NAC_dom_sf"/>
</dbReference>
<proteinExistence type="predicted"/>